<comment type="caution">
    <text evidence="1">The sequence shown here is derived from an EMBL/GenBank/DDBJ whole genome shotgun (WGS) entry which is preliminary data.</text>
</comment>
<name>A0ABQ9GWW4_9NEOP</name>
<evidence type="ECO:0000313" key="2">
    <source>
        <dbReference type="Proteomes" id="UP001159363"/>
    </source>
</evidence>
<protein>
    <submittedName>
        <fullName evidence="1">Uncharacterized protein</fullName>
    </submittedName>
</protein>
<evidence type="ECO:0000313" key="1">
    <source>
        <dbReference type="EMBL" id="KAJ8876520.1"/>
    </source>
</evidence>
<accession>A0ABQ9GWW4</accession>
<dbReference type="EMBL" id="JARBHB010000008">
    <property type="protein sequence ID" value="KAJ8876520.1"/>
    <property type="molecule type" value="Genomic_DNA"/>
</dbReference>
<reference evidence="1 2" key="1">
    <citation type="submission" date="2023-02" db="EMBL/GenBank/DDBJ databases">
        <title>LHISI_Scaffold_Assembly.</title>
        <authorList>
            <person name="Stuart O.P."/>
            <person name="Cleave R."/>
            <person name="Magrath M.J.L."/>
            <person name="Mikheyev A.S."/>
        </authorList>
    </citation>
    <scope>NUCLEOTIDE SEQUENCE [LARGE SCALE GENOMIC DNA]</scope>
    <source>
        <strain evidence="1">Daus_M_001</strain>
        <tissue evidence="1">Leg muscle</tissue>
    </source>
</reference>
<dbReference type="PANTHER" id="PTHR11439:SF467">
    <property type="entry name" value="INTEGRASE CATALYTIC DOMAIN-CONTAINING PROTEIN"/>
    <property type="match status" value="1"/>
</dbReference>
<keyword evidence="2" id="KW-1185">Reference proteome</keyword>
<organism evidence="1 2">
    <name type="scientific">Dryococelus australis</name>
    <dbReference type="NCBI Taxonomy" id="614101"/>
    <lineage>
        <taxon>Eukaryota</taxon>
        <taxon>Metazoa</taxon>
        <taxon>Ecdysozoa</taxon>
        <taxon>Arthropoda</taxon>
        <taxon>Hexapoda</taxon>
        <taxon>Insecta</taxon>
        <taxon>Pterygota</taxon>
        <taxon>Neoptera</taxon>
        <taxon>Polyneoptera</taxon>
        <taxon>Phasmatodea</taxon>
        <taxon>Verophasmatodea</taxon>
        <taxon>Anareolatae</taxon>
        <taxon>Phasmatidae</taxon>
        <taxon>Eurycanthinae</taxon>
        <taxon>Dryococelus</taxon>
    </lineage>
</organism>
<dbReference type="PANTHER" id="PTHR11439">
    <property type="entry name" value="GAG-POL-RELATED RETROTRANSPOSON"/>
    <property type="match status" value="1"/>
</dbReference>
<proteinExistence type="predicted"/>
<dbReference type="Proteomes" id="UP001159363">
    <property type="component" value="Chromosome 7"/>
</dbReference>
<gene>
    <name evidence="1" type="ORF">PR048_020965</name>
</gene>
<sequence length="87" mass="10188">MENCKPVQTPLELQPNYDVTKECIYAKPYRELIGSLMYVCLTTKPDICVAVNFYSQFQTDVTEVEWVGLKRVLRYLKGIYDLGLRFK</sequence>